<dbReference type="Proteomes" id="UP000002279">
    <property type="component" value="Chromosome 7"/>
</dbReference>
<name>A0A6I8NQM6_ORNAN</name>
<dbReference type="PANTHER" id="PTHR35077:SF2">
    <property type="entry name" value="SIMILAR TO AI661453 PROTEIN"/>
    <property type="match status" value="1"/>
</dbReference>
<feature type="compositionally biased region" description="Acidic residues" evidence="1">
    <location>
        <begin position="598"/>
        <end position="607"/>
    </location>
</feature>
<gene>
    <name evidence="2" type="primary">C7H6orf132</name>
</gene>
<feature type="compositionally biased region" description="Pro residues" evidence="1">
    <location>
        <begin position="792"/>
        <end position="802"/>
    </location>
</feature>
<dbReference type="Bgee" id="ENSOANG00000036517">
    <property type="expression patterns" value="Expressed in liver and 3 other cell types or tissues"/>
</dbReference>
<feature type="compositionally biased region" description="Pro residues" evidence="1">
    <location>
        <begin position="513"/>
        <end position="561"/>
    </location>
</feature>
<feature type="region of interest" description="Disordered" evidence="1">
    <location>
        <begin position="109"/>
        <end position="883"/>
    </location>
</feature>
<feature type="compositionally biased region" description="Low complexity" evidence="1">
    <location>
        <begin position="583"/>
        <end position="597"/>
    </location>
</feature>
<feature type="compositionally biased region" description="Pro residues" evidence="1">
    <location>
        <begin position="145"/>
        <end position="160"/>
    </location>
</feature>
<proteinExistence type="predicted"/>
<feature type="compositionally biased region" description="Basic and acidic residues" evidence="1">
    <location>
        <begin position="676"/>
        <end position="690"/>
    </location>
</feature>
<reference evidence="2 3" key="1">
    <citation type="journal article" date="2008" name="Nature">
        <title>Genome analysis of the platypus reveals unique signatures of evolution.</title>
        <authorList>
            <person name="Warren W.C."/>
            <person name="Hillier L.W."/>
            <person name="Marshall Graves J.A."/>
            <person name="Birney E."/>
            <person name="Ponting C.P."/>
            <person name="Grutzner F."/>
            <person name="Belov K."/>
            <person name="Miller W."/>
            <person name="Clarke L."/>
            <person name="Chinwalla A.T."/>
            <person name="Yang S.P."/>
            <person name="Heger A."/>
            <person name="Locke D.P."/>
            <person name="Miethke P."/>
            <person name="Waters P.D."/>
            <person name="Veyrunes F."/>
            <person name="Fulton L."/>
            <person name="Fulton B."/>
            <person name="Graves T."/>
            <person name="Wallis J."/>
            <person name="Puente X.S."/>
            <person name="Lopez-Otin C."/>
            <person name="Ordonez G.R."/>
            <person name="Eichler E.E."/>
            <person name="Chen L."/>
            <person name="Cheng Z."/>
            <person name="Deakin J.E."/>
            <person name="Alsop A."/>
            <person name="Thompson K."/>
            <person name="Kirby P."/>
            <person name="Papenfuss A.T."/>
            <person name="Wakefield M.J."/>
            <person name="Olender T."/>
            <person name="Lancet D."/>
            <person name="Huttley G.A."/>
            <person name="Smit A.F."/>
            <person name="Pask A."/>
            <person name="Temple-Smith P."/>
            <person name="Batzer M.A."/>
            <person name="Walker J.A."/>
            <person name="Konkel M.K."/>
            <person name="Harris R.S."/>
            <person name="Whittington C.M."/>
            <person name="Wong E.S."/>
            <person name="Gemmell N.J."/>
            <person name="Buschiazzo E."/>
            <person name="Vargas Jentzsch I.M."/>
            <person name="Merkel A."/>
            <person name="Schmitz J."/>
            <person name="Zemann A."/>
            <person name="Churakov G."/>
            <person name="Kriegs J.O."/>
            <person name="Brosius J."/>
            <person name="Murchison E.P."/>
            <person name="Sachidanandam R."/>
            <person name="Smith C."/>
            <person name="Hannon G.J."/>
            <person name="Tsend-Ayush E."/>
            <person name="McMillan D."/>
            <person name="Attenborough R."/>
            <person name="Rens W."/>
            <person name="Ferguson-Smith M."/>
            <person name="Lefevre C.M."/>
            <person name="Sharp J.A."/>
            <person name="Nicholas K.R."/>
            <person name="Ray D.A."/>
            <person name="Kube M."/>
            <person name="Reinhardt R."/>
            <person name="Pringle T.H."/>
            <person name="Taylor J."/>
            <person name="Jones R.C."/>
            <person name="Nixon B."/>
            <person name="Dacheux J.L."/>
            <person name="Niwa H."/>
            <person name="Sekita Y."/>
            <person name="Huang X."/>
            <person name="Stark A."/>
            <person name="Kheradpour P."/>
            <person name="Kellis M."/>
            <person name="Flicek P."/>
            <person name="Chen Y."/>
            <person name="Webber C."/>
            <person name="Hardison R."/>
            <person name="Nelson J."/>
            <person name="Hallsworth-Pepin K."/>
            <person name="Delehaunty K."/>
            <person name="Markovic C."/>
            <person name="Minx P."/>
            <person name="Feng Y."/>
            <person name="Kremitzki C."/>
            <person name="Mitreva M."/>
            <person name="Glasscock J."/>
            <person name="Wylie T."/>
            <person name="Wohldmann P."/>
            <person name="Thiru P."/>
            <person name="Nhan M.N."/>
            <person name="Pohl C.S."/>
            <person name="Smith S.M."/>
            <person name="Hou S."/>
            <person name="Nefedov M."/>
            <person name="de Jong P.J."/>
            <person name="Renfree M.B."/>
            <person name="Mardis E.R."/>
            <person name="Wilson R.K."/>
        </authorList>
    </citation>
    <scope>NUCLEOTIDE SEQUENCE [LARGE SCALE GENOMIC DNA]</scope>
    <source>
        <strain evidence="2 3">Glennie</strain>
    </source>
</reference>
<feature type="compositionally biased region" description="Basic and acidic residues" evidence="1">
    <location>
        <begin position="997"/>
        <end position="1007"/>
    </location>
</feature>
<feature type="compositionally biased region" description="Polar residues" evidence="1">
    <location>
        <begin position="380"/>
        <end position="390"/>
    </location>
</feature>
<evidence type="ECO:0000313" key="3">
    <source>
        <dbReference type="Proteomes" id="UP000002279"/>
    </source>
</evidence>
<feature type="compositionally biased region" description="Polar residues" evidence="1">
    <location>
        <begin position="1224"/>
        <end position="1234"/>
    </location>
</feature>
<dbReference type="GeneTree" id="ENSGT00940000163431"/>
<feature type="compositionally biased region" description="Pro residues" evidence="1">
    <location>
        <begin position="341"/>
        <end position="351"/>
    </location>
</feature>
<feature type="compositionally biased region" description="Low complexity" evidence="1">
    <location>
        <begin position="803"/>
        <end position="813"/>
    </location>
</feature>
<reference evidence="2" key="2">
    <citation type="submission" date="2025-08" db="UniProtKB">
        <authorList>
            <consortium name="Ensembl"/>
        </authorList>
    </citation>
    <scope>IDENTIFICATION</scope>
    <source>
        <strain evidence="2">Glennie</strain>
    </source>
</reference>
<accession>A0A6I8NQM6</accession>
<feature type="compositionally biased region" description="Low complexity" evidence="1">
    <location>
        <begin position="1009"/>
        <end position="1020"/>
    </location>
</feature>
<evidence type="ECO:0000256" key="1">
    <source>
        <dbReference type="SAM" id="MobiDB-lite"/>
    </source>
</evidence>
<feature type="compositionally biased region" description="Low complexity" evidence="1">
    <location>
        <begin position="640"/>
        <end position="658"/>
    </location>
</feature>
<feature type="compositionally biased region" description="Low complexity" evidence="1">
    <location>
        <begin position="233"/>
        <end position="250"/>
    </location>
</feature>
<feature type="compositionally biased region" description="Polar residues" evidence="1">
    <location>
        <begin position="933"/>
        <end position="949"/>
    </location>
</feature>
<dbReference type="InParanoid" id="A0A6I8NQM6"/>
<dbReference type="OMA" id="GREEVPC"/>
<evidence type="ECO:0000313" key="2">
    <source>
        <dbReference type="Ensembl" id="ENSOANP00000042893.1"/>
    </source>
</evidence>
<dbReference type="PANTHER" id="PTHR35077">
    <property type="entry name" value="SIMILAR TO AI661453 PROTEIN"/>
    <property type="match status" value="1"/>
</dbReference>
<sequence>MKKSQAAQGTFSKLFGKKHSGGGTTTSLYATNPPWIFTQEAPAEGARAFDGIYYSDNRFNTVSESGTATLKARPRVRPLLTFLPLSAQENHGLAVPTPSVPEDFVKAEEAQGNGPHMNGNTGLYSSVGDLRRDHLGDDYGGDTLIPPPPVGPAPPPPSPGTAPLVPSLLLESPPPPPPMAPPPPPQLLEPPPPPPNMAPPPPPVVLSPPSSLSSPGTPTPPDFIPPTPLAFLTSAAVTSTPSSPHTPAGARLFPPSGVSKWKSELGLNDPRSDALEGTGLPMGSAAPSSPEPRGHQPGARPDSHLTFPRSFKVPPPTPVRTSSIPALEQDGPNPEEGSPARRPPSRLPLPPSFSIRPAAQVYPDVQPKRDGQDGPGAQGTPASQRRSGVNGTADLPPPAPSVPPPAPPLPPPAPPLPPPAPSLPPPAPPPPPPAPPLPPPAPPLSPPASSLPPPAPPLPPPAPPLPVAEKTSLPQAGVAGEISKSQFPSPKPGLPSPKPGLPSPKPGLSFPKPGLPSPKPGLPSPKPGLPSPKPGLPSPKPGFPSPKPGFPSPKPGFPSPKPGYSSPKTGLPSPKPPREFSVLKPKASPAAPASSLADNEDDDDDDEAWRQPSQMDQLRNELSAYLCGQRRASQPLHPKASPARSPEAESPAAERGPPCSGAEPSQQPPAQPPVDGEQRQKMPAPEKESARLLALPAADYAPSDPPKPSVQKIRSELEALFAPPGKVGGACSPKLASGAIRTPKSPEGPTSPKPLAKKLPLLPPEAEREPGIPPPRSNGLERKLPTENQRWPPSPLRLPSSPPDSGGSPAPARKLNGLAAPSSPAPLLREDPQVLYKPHRGRVSPPHDVPVETPDPAPRMSEVEGSGLPAPTLSPDPKPKGEALLHPVTGEVVEPGSPMALLLAARQRAQKGRTSGAGVVLAGRWRGNGPAEPNSNSIFYNEGRPNSFTVVPRPIREAQPELPGPPVQAWTQAQATPVRPHEAKRPPGSPLTLWSGRRQEESRDRLRVPPGRSAPASFSSPPSPTRKAEEQQFGYDLIPPPPEFSNEPDLPTAAPTALGGRGSSLRNSFDYGQRLDFGPLVYERPQAGSPMGGAPHQYYPSTHYSGGGLDRFSSGGRSLIKKRLYVSETPRSPGLRRGPGCLASRSHSIPNAFPQGAGGGAELRRVSVASRGGHGRRLSLEGSGRSSAYVAGGGGLSGDGKYKASPSPDCTCVPAGGRPPHGSSPFTSPANTFTVRPGTHQPISYAYQGGPRKPVS</sequence>
<dbReference type="AlphaFoldDB" id="A0A6I8NQM6"/>
<feature type="compositionally biased region" description="Pro residues" evidence="1">
    <location>
        <begin position="172"/>
        <end position="206"/>
    </location>
</feature>
<reference evidence="2" key="3">
    <citation type="submission" date="2025-09" db="UniProtKB">
        <authorList>
            <consortium name="Ensembl"/>
        </authorList>
    </citation>
    <scope>IDENTIFICATION</scope>
    <source>
        <strain evidence="2">Glennie</strain>
    </source>
</reference>
<feature type="compositionally biased region" description="Pro residues" evidence="1">
    <location>
        <begin position="489"/>
        <end position="505"/>
    </location>
</feature>
<feature type="compositionally biased region" description="Low complexity" evidence="1">
    <location>
        <begin position="161"/>
        <end position="171"/>
    </location>
</feature>
<protein>
    <submittedName>
        <fullName evidence="2">Uncharacterized protein</fullName>
    </submittedName>
</protein>
<organism evidence="2 3">
    <name type="scientific">Ornithorhynchus anatinus</name>
    <name type="common">Duckbill platypus</name>
    <dbReference type="NCBI Taxonomy" id="9258"/>
    <lineage>
        <taxon>Eukaryota</taxon>
        <taxon>Metazoa</taxon>
        <taxon>Chordata</taxon>
        <taxon>Craniata</taxon>
        <taxon>Vertebrata</taxon>
        <taxon>Euteleostomi</taxon>
        <taxon>Mammalia</taxon>
        <taxon>Monotremata</taxon>
        <taxon>Ornithorhynchidae</taxon>
        <taxon>Ornithorhynchus</taxon>
    </lineage>
</organism>
<feature type="region of interest" description="Disordered" evidence="1">
    <location>
        <begin position="923"/>
        <end position="1066"/>
    </location>
</feature>
<keyword evidence="3" id="KW-1185">Reference proteome</keyword>
<feature type="region of interest" description="Disordered" evidence="1">
    <location>
        <begin position="1124"/>
        <end position="1256"/>
    </location>
</feature>
<feature type="compositionally biased region" description="Pro residues" evidence="1">
    <location>
        <begin position="217"/>
        <end position="228"/>
    </location>
</feature>
<dbReference type="FunCoup" id="A0A6I8NQM6">
    <property type="interactions" value="31"/>
</dbReference>
<dbReference type="Ensembl" id="ENSOANT00000054936.1">
    <property type="protein sequence ID" value="ENSOANP00000042893.1"/>
    <property type="gene ID" value="ENSOANG00000036517.1"/>
</dbReference>
<feature type="compositionally biased region" description="Pro residues" evidence="1">
    <location>
        <begin position="395"/>
        <end position="466"/>
    </location>
</feature>
<feature type="compositionally biased region" description="Low complexity" evidence="1">
    <location>
        <begin position="207"/>
        <end position="216"/>
    </location>
</feature>